<keyword evidence="4" id="KW-1185">Reference proteome</keyword>
<dbReference type="InParanoid" id="A0A3B5QS02"/>
<dbReference type="PANTHER" id="PTHR14131">
    <property type="entry name" value="ANOSMIN"/>
    <property type="match status" value="1"/>
</dbReference>
<evidence type="ECO:0000313" key="3">
    <source>
        <dbReference type="Ensembl" id="ENSXMAP00000033361.1"/>
    </source>
</evidence>
<accession>A0A3B5QS02</accession>
<feature type="signal peptide" evidence="1">
    <location>
        <begin position="1"/>
        <end position="23"/>
    </location>
</feature>
<evidence type="ECO:0000313" key="4">
    <source>
        <dbReference type="Proteomes" id="UP000002852"/>
    </source>
</evidence>
<reference evidence="3" key="3">
    <citation type="submission" date="2025-08" db="UniProtKB">
        <authorList>
            <consortium name="Ensembl"/>
        </authorList>
    </citation>
    <scope>IDENTIFICATION</scope>
    <source>
        <strain evidence="3">JP 163 A</strain>
    </source>
</reference>
<dbReference type="Ensembl" id="ENSXMAT00000032831.1">
    <property type="protein sequence ID" value="ENSXMAP00000033361.1"/>
    <property type="gene ID" value="ENSXMAG00000025376.1"/>
</dbReference>
<dbReference type="GO" id="GO:0030182">
    <property type="term" value="P:neuron differentiation"/>
    <property type="evidence" value="ECO:0007669"/>
    <property type="project" value="TreeGrafter"/>
</dbReference>
<dbReference type="SUPFAM" id="SSF57256">
    <property type="entry name" value="Elafin-like"/>
    <property type="match status" value="1"/>
</dbReference>
<reference evidence="4" key="1">
    <citation type="submission" date="2012-01" db="EMBL/GenBank/DDBJ databases">
        <authorList>
            <person name="Walter R."/>
            <person name="Schartl M."/>
            <person name="Warren W."/>
        </authorList>
    </citation>
    <scope>NUCLEOTIDE SEQUENCE [LARGE SCALE GENOMIC DNA]</scope>
    <source>
        <strain evidence="4">JP 163 A</strain>
    </source>
</reference>
<reference evidence="4" key="2">
    <citation type="journal article" date="2013" name="Nat. Genet.">
        <title>The genome of the platyfish, Xiphophorus maculatus, provides insights into evolutionary adaptation and several complex traits.</title>
        <authorList>
            <person name="Schartl M."/>
            <person name="Walter R.B."/>
            <person name="Shen Y."/>
            <person name="Garcia T."/>
            <person name="Catchen J."/>
            <person name="Amores A."/>
            <person name="Braasch I."/>
            <person name="Chalopin D."/>
            <person name="Volff J.N."/>
            <person name="Lesch K.P."/>
            <person name="Bisazza A."/>
            <person name="Minx P."/>
            <person name="Hillier L."/>
            <person name="Wilson R.K."/>
            <person name="Fuerstenberg S."/>
            <person name="Boore J."/>
            <person name="Searle S."/>
            <person name="Postlethwait J.H."/>
            <person name="Warren W.C."/>
        </authorList>
    </citation>
    <scope>NUCLEOTIDE SEQUENCE [LARGE SCALE GENOMIC DNA]</scope>
    <source>
        <strain evidence="4">JP 163 A</strain>
    </source>
</reference>
<keyword evidence="1" id="KW-0732">Signal</keyword>
<dbReference type="GO" id="GO:0009986">
    <property type="term" value="C:cell surface"/>
    <property type="evidence" value="ECO:0007669"/>
    <property type="project" value="TreeGrafter"/>
</dbReference>
<dbReference type="Proteomes" id="UP000002852">
    <property type="component" value="Unassembled WGS sequence"/>
</dbReference>
<dbReference type="GO" id="GO:0005576">
    <property type="term" value="C:extracellular region"/>
    <property type="evidence" value="ECO:0007669"/>
    <property type="project" value="InterPro"/>
</dbReference>
<evidence type="ECO:0000259" key="2">
    <source>
        <dbReference type="PROSITE" id="PS51390"/>
    </source>
</evidence>
<dbReference type="GO" id="GO:0030414">
    <property type="term" value="F:peptidase inhibitor activity"/>
    <property type="evidence" value="ECO:0007669"/>
    <property type="project" value="InterPro"/>
</dbReference>
<evidence type="ECO:0000256" key="1">
    <source>
        <dbReference type="SAM" id="SignalP"/>
    </source>
</evidence>
<dbReference type="PANTHER" id="PTHR14131:SF6">
    <property type="entry name" value="ANOSMIN-1-RELATED"/>
    <property type="match status" value="1"/>
</dbReference>
<dbReference type="GeneTree" id="ENSGT00440000033720"/>
<dbReference type="InterPro" id="IPR042447">
    <property type="entry name" value="Anosmin-1"/>
</dbReference>
<dbReference type="AlphaFoldDB" id="A0A3B5QS02"/>
<dbReference type="PRINTS" id="PR00003">
    <property type="entry name" value="4DISULPHCORE"/>
</dbReference>
<dbReference type="CDD" id="cd00199">
    <property type="entry name" value="WAP"/>
    <property type="match status" value="1"/>
</dbReference>
<dbReference type="PROSITE" id="PS51390">
    <property type="entry name" value="WAP"/>
    <property type="match status" value="1"/>
</dbReference>
<dbReference type="InterPro" id="IPR008197">
    <property type="entry name" value="WAP_dom"/>
</dbReference>
<sequence length="121" mass="13271">RTSFDSALCRFTLYLLIDMLCRCFMRSHSGAVSALTACNPIALNQVFQRMQWECVASCHFLHSVLAAKQGRCPPPEGASGFAAACIESCDHDKECSLQKKCCFNGCGHTCQPPTDLYKGTL</sequence>
<feature type="chain" id="PRO_5017432756" description="WAP domain-containing protein" evidence="1">
    <location>
        <begin position="24"/>
        <end position="121"/>
    </location>
</feature>
<dbReference type="STRING" id="8083.ENSXMAP00000033361"/>
<reference evidence="3" key="4">
    <citation type="submission" date="2025-09" db="UniProtKB">
        <authorList>
            <consortium name="Ensembl"/>
        </authorList>
    </citation>
    <scope>IDENTIFICATION</scope>
    <source>
        <strain evidence="3">JP 163 A</strain>
    </source>
</reference>
<feature type="domain" description="WAP" evidence="2">
    <location>
        <begin position="65"/>
        <end position="114"/>
    </location>
</feature>
<protein>
    <recommendedName>
        <fullName evidence="2">WAP domain-containing protein</fullName>
    </recommendedName>
</protein>
<dbReference type="FunFam" id="4.10.75.10:FF:000001">
    <property type="entry name" value="Anosmin 1"/>
    <property type="match status" value="1"/>
</dbReference>
<dbReference type="Pfam" id="PF00095">
    <property type="entry name" value="WAP"/>
    <property type="match status" value="1"/>
</dbReference>
<proteinExistence type="predicted"/>
<dbReference type="Gene3D" id="4.10.75.10">
    <property type="entry name" value="Elafin-like"/>
    <property type="match status" value="1"/>
</dbReference>
<organism evidence="3 4">
    <name type="scientific">Xiphophorus maculatus</name>
    <name type="common">Southern platyfish</name>
    <name type="synonym">Platypoecilus maculatus</name>
    <dbReference type="NCBI Taxonomy" id="8083"/>
    <lineage>
        <taxon>Eukaryota</taxon>
        <taxon>Metazoa</taxon>
        <taxon>Chordata</taxon>
        <taxon>Craniata</taxon>
        <taxon>Vertebrata</taxon>
        <taxon>Euteleostomi</taxon>
        <taxon>Actinopterygii</taxon>
        <taxon>Neopterygii</taxon>
        <taxon>Teleostei</taxon>
        <taxon>Neoteleostei</taxon>
        <taxon>Acanthomorphata</taxon>
        <taxon>Ovalentaria</taxon>
        <taxon>Atherinomorphae</taxon>
        <taxon>Cyprinodontiformes</taxon>
        <taxon>Poeciliidae</taxon>
        <taxon>Poeciliinae</taxon>
        <taxon>Xiphophorus</taxon>
    </lineage>
</organism>
<dbReference type="SMART" id="SM00217">
    <property type="entry name" value="WAP"/>
    <property type="match status" value="1"/>
</dbReference>
<dbReference type="InterPro" id="IPR036645">
    <property type="entry name" value="Elafin-like_sf"/>
</dbReference>
<name>A0A3B5QS02_XIPMA</name>